<keyword evidence="4" id="KW-0378">Hydrolase</keyword>
<evidence type="ECO:0000256" key="2">
    <source>
        <dbReference type="ARBA" id="ARBA00022525"/>
    </source>
</evidence>
<feature type="non-terminal residue" evidence="7">
    <location>
        <position position="1"/>
    </location>
</feature>
<accession>A0A381YF05</accession>
<proteinExistence type="predicted"/>
<keyword evidence="2" id="KW-0964">Secreted</keyword>
<dbReference type="AlphaFoldDB" id="A0A381YF05"/>
<comment type="subcellular location">
    <subcellularLocation>
        <location evidence="1">Secreted</location>
    </subcellularLocation>
</comment>
<dbReference type="InterPro" id="IPR029058">
    <property type="entry name" value="AB_hydrolase_fold"/>
</dbReference>
<evidence type="ECO:0000256" key="5">
    <source>
        <dbReference type="ARBA" id="ARBA00023098"/>
    </source>
</evidence>
<reference evidence="7" key="1">
    <citation type="submission" date="2018-05" db="EMBL/GenBank/DDBJ databases">
        <authorList>
            <person name="Lanie J.A."/>
            <person name="Ng W.-L."/>
            <person name="Kazmierczak K.M."/>
            <person name="Andrzejewski T.M."/>
            <person name="Davidsen T.M."/>
            <person name="Wayne K.J."/>
            <person name="Tettelin H."/>
            <person name="Glass J.I."/>
            <person name="Rusch D."/>
            <person name="Podicherti R."/>
            <person name="Tsui H.-C.T."/>
            <person name="Winkler M.E."/>
        </authorList>
    </citation>
    <scope>NUCLEOTIDE SEQUENCE</scope>
</reference>
<evidence type="ECO:0000256" key="1">
    <source>
        <dbReference type="ARBA" id="ARBA00004613"/>
    </source>
</evidence>
<dbReference type="InterPro" id="IPR056304">
    <property type="entry name" value="Lip-like_C"/>
</dbReference>
<dbReference type="EMBL" id="UINC01018100">
    <property type="protein sequence ID" value="SVA75696.1"/>
    <property type="molecule type" value="Genomic_DNA"/>
</dbReference>
<feature type="domain" description="Lipase-like C-terminal" evidence="6">
    <location>
        <begin position="6"/>
        <end position="62"/>
    </location>
</feature>
<dbReference type="GO" id="GO:0006629">
    <property type="term" value="P:lipid metabolic process"/>
    <property type="evidence" value="ECO:0007669"/>
    <property type="project" value="UniProtKB-KW"/>
</dbReference>
<feature type="non-terminal residue" evidence="7">
    <location>
        <position position="62"/>
    </location>
</feature>
<organism evidence="7">
    <name type="scientific">marine metagenome</name>
    <dbReference type="NCBI Taxonomy" id="408172"/>
    <lineage>
        <taxon>unclassified sequences</taxon>
        <taxon>metagenomes</taxon>
        <taxon>ecological metagenomes</taxon>
    </lineage>
</organism>
<evidence type="ECO:0000259" key="6">
    <source>
        <dbReference type="Pfam" id="PF24708"/>
    </source>
</evidence>
<evidence type="ECO:0000256" key="3">
    <source>
        <dbReference type="ARBA" id="ARBA00022729"/>
    </source>
</evidence>
<dbReference type="PANTHER" id="PTHR34043:SF3">
    <property type="entry name" value="ALPHA_BETA-HYDROLASES SUPERFAMILY PROTEIN"/>
    <property type="match status" value="1"/>
</dbReference>
<name>A0A381YF05_9ZZZZ</name>
<keyword evidence="3" id="KW-0732">Signal</keyword>
<dbReference type="GO" id="GO:0005576">
    <property type="term" value="C:extracellular region"/>
    <property type="evidence" value="ECO:0007669"/>
    <property type="project" value="UniProtKB-SubCell"/>
</dbReference>
<sequence length="62" mass="7071">VIFAQNNYPIVLIHGFMGWGEDEMGGYNYWGGREDYSQMLRDQGHTVFTVSVGPVSSNWERA</sequence>
<protein>
    <recommendedName>
        <fullName evidence="6">Lipase-like C-terminal domain-containing protein</fullName>
    </recommendedName>
</protein>
<evidence type="ECO:0000256" key="4">
    <source>
        <dbReference type="ARBA" id="ARBA00022801"/>
    </source>
</evidence>
<evidence type="ECO:0000313" key="7">
    <source>
        <dbReference type="EMBL" id="SVA75696.1"/>
    </source>
</evidence>
<dbReference type="Gene3D" id="3.40.50.1820">
    <property type="entry name" value="alpha/beta hydrolase"/>
    <property type="match status" value="1"/>
</dbReference>
<dbReference type="Pfam" id="PF24708">
    <property type="entry name" value="Lip_C"/>
    <property type="match status" value="1"/>
</dbReference>
<keyword evidence="5" id="KW-0443">Lipid metabolism</keyword>
<gene>
    <name evidence="7" type="ORF">METZ01_LOCUS128550</name>
</gene>
<dbReference type="SUPFAM" id="SSF53474">
    <property type="entry name" value="alpha/beta-Hydrolases"/>
    <property type="match status" value="1"/>
</dbReference>
<dbReference type="PANTHER" id="PTHR34043">
    <property type="entry name" value="ALPHA/BETA-HYDROLASES SUPERFAMILY PROTEIN"/>
    <property type="match status" value="1"/>
</dbReference>
<dbReference type="GO" id="GO:0016787">
    <property type="term" value="F:hydrolase activity"/>
    <property type="evidence" value="ECO:0007669"/>
    <property type="project" value="UniProtKB-KW"/>
</dbReference>